<accession>A0A411YHF4</accession>
<evidence type="ECO:0000256" key="1">
    <source>
        <dbReference type="SAM" id="MobiDB-lite"/>
    </source>
</evidence>
<dbReference type="Gene3D" id="3.90.550.10">
    <property type="entry name" value="Spore Coat Polysaccharide Biosynthesis Protein SpsA, Chain A"/>
    <property type="match status" value="1"/>
</dbReference>
<dbReference type="GO" id="GO:0016740">
    <property type="term" value="F:transferase activity"/>
    <property type="evidence" value="ECO:0007669"/>
    <property type="project" value="UniProtKB-KW"/>
</dbReference>
<evidence type="ECO:0000259" key="2">
    <source>
        <dbReference type="Pfam" id="PF00535"/>
    </source>
</evidence>
<dbReference type="AlphaFoldDB" id="A0A411YHF4"/>
<organism evidence="3 4">
    <name type="scientific">Egibacter rhizosphaerae</name>
    <dbReference type="NCBI Taxonomy" id="1670831"/>
    <lineage>
        <taxon>Bacteria</taxon>
        <taxon>Bacillati</taxon>
        <taxon>Actinomycetota</taxon>
        <taxon>Nitriliruptoria</taxon>
        <taxon>Egibacterales</taxon>
        <taxon>Egibacteraceae</taxon>
        <taxon>Egibacter</taxon>
    </lineage>
</organism>
<feature type="compositionally biased region" description="Basic and acidic residues" evidence="1">
    <location>
        <begin position="633"/>
        <end position="651"/>
    </location>
</feature>
<keyword evidence="4" id="KW-1185">Reference proteome</keyword>
<dbReference type="SUPFAM" id="SSF53448">
    <property type="entry name" value="Nucleotide-diphospho-sugar transferases"/>
    <property type="match status" value="1"/>
</dbReference>
<dbReference type="KEGG" id="erz:ER308_14750"/>
<reference evidence="3 4" key="1">
    <citation type="submission" date="2019-01" db="EMBL/GenBank/DDBJ databases">
        <title>Egibacter rhizosphaerae EGI 80759T.</title>
        <authorList>
            <person name="Chen D.-D."/>
            <person name="Tian Y."/>
            <person name="Jiao J.-Y."/>
            <person name="Zhang X.-T."/>
            <person name="Zhang Y.-G."/>
            <person name="Zhang Y."/>
            <person name="Xiao M."/>
            <person name="Shu W.-S."/>
            <person name="Li W.-J."/>
        </authorList>
    </citation>
    <scope>NUCLEOTIDE SEQUENCE [LARGE SCALE GENOMIC DNA]</scope>
    <source>
        <strain evidence="3 4">EGI 80759</strain>
    </source>
</reference>
<keyword evidence="3" id="KW-0808">Transferase</keyword>
<dbReference type="CDD" id="cd00761">
    <property type="entry name" value="Glyco_tranf_GTA_type"/>
    <property type="match status" value="1"/>
</dbReference>
<dbReference type="InterPro" id="IPR001173">
    <property type="entry name" value="Glyco_trans_2-like"/>
</dbReference>
<dbReference type="InterPro" id="IPR029044">
    <property type="entry name" value="Nucleotide-diphossugar_trans"/>
</dbReference>
<dbReference type="OrthoDB" id="6713581at2"/>
<evidence type="ECO:0000313" key="4">
    <source>
        <dbReference type="Proteomes" id="UP000291469"/>
    </source>
</evidence>
<feature type="region of interest" description="Disordered" evidence="1">
    <location>
        <begin position="629"/>
        <end position="687"/>
    </location>
</feature>
<sequence length="687" mass="72075">MQAPQAYDAPPTACALGELLPRGPWRVVATSAASAQRLCAAIEEVEAAIGLDDPGWRARLRAVPATTGVLVFAGGGRTAATLDVLRLLRAHRAPVVLLPPPEPFGGTPDEPSSGPFGRAPDEPSPGPASGSEASLARMAGAPGPAGADQGHAVRIDLGGRVVAGFVRAPQPQPYAWAVDAVSRAARLAPQAPRLAAVGPAARAAARGWSRVVDRDADPRWAPDWGDRGWRRPDAVLLDDGHPDPALRAGTEHAAHSAAIPLLRIDERDEPVTFDPDRDRVAYRPASRPGRVTVWAGQPLPGGAEDWEALSVLAAGASDRAIAATVVQAAARGWIAAVDGDARWRAHVGERTLAALDAANRADLADADVRERASVRLGRVVHDEHHPAAALRARLATAGFEPEHPPAVSVLLATARPEFLDHAVRQVATQRYRPLQVVLVAHGPAAARAATEMDTSPLGDDIDLVVVEAAATEPLGATLNLGARAADGPVLSKMDDDDWYGPDHLADCVGALRTSGAPLAGKSAEFVYLAARDVTVRRAPGSDRFSDAVSGATLTLHRADLHALGGFAPHGRAVDRRLVEAVERTGERPYRTHALQFVVNRHGGHATWTAGTDYFLSRARAQWRGLARVAADLDPDRDPDLGPQRDPERSPQRDPALAPGVDGRPGADRDADPGPGPARAATGSPHDG</sequence>
<feature type="region of interest" description="Disordered" evidence="1">
    <location>
        <begin position="98"/>
        <end position="151"/>
    </location>
</feature>
<dbReference type="Pfam" id="PF00535">
    <property type="entry name" value="Glycos_transf_2"/>
    <property type="match status" value="1"/>
</dbReference>
<feature type="compositionally biased region" description="Low complexity" evidence="1">
    <location>
        <begin position="127"/>
        <end position="147"/>
    </location>
</feature>
<gene>
    <name evidence="3" type="ORF">ER308_14750</name>
</gene>
<dbReference type="RefSeq" id="WP_131155688.1">
    <property type="nucleotide sequence ID" value="NZ_CP036402.1"/>
</dbReference>
<proteinExistence type="predicted"/>
<dbReference type="Proteomes" id="UP000291469">
    <property type="component" value="Chromosome"/>
</dbReference>
<feature type="domain" description="Glycosyltransferase 2-like" evidence="2">
    <location>
        <begin position="415"/>
        <end position="515"/>
    </location>
</feature>
<name>A0A411YHF4_9ACTN</name>
<protein>
    <submittedName>
        <fullName evidence="3">Glycosyltransferase family 2 protein</fullName>
    </submittedName>
</protein>
<evidence type="ECO:0000313" key="3">
    <source>
        <dbReference type="EMBL" id="QBI20694.1"/>
    </source>
</evidence>
<dbReference type="EMBL" id="CP036402">
    <property type="protein sequence ID" value="QBI20694.1"/>
    <property type="molecule type" value="Genomic_DNA"/>
</dbReference>